<keyword evidence="3" id="KW-1185">Reference proteome</keyword>
<protein>
    <submittedName>
        <fullName evidence="2">Uncharacterized protein</fullName>
    </submittedName>
</protein>
<evidence type="ECO:0000256" key="1">
    <source>
        <dbReference type="SAM" id="MobiDB-lite"/>
    </source>
</evidence>
<reference evidence="3" key="1">
    <citation type="submission" date="2022-10" db="EMBL/GenBank/DDBJ databases">
        <title>Genome assembly of Pristionchus species.</title>
        <authorList>
            <person name="Yoshida K."/>
            <person name="Sommer R.J."/>
        </authorList>
    </citation>
    <scope>NUCLEOTIDE SEQUENCE [LARGE SCALE GENOMIC DNA]</scope>
    <source>
        <strain evidence="3">RS5460</strain>
    </source>
</reference>
<evidence type="ECO:0000313" key="3">
    <source>
        <dbReference type="Proteomes" id="UP001328107"/>
    </source>
</evidence>
<comment type="caution">
    <text evidence="2">The sequence shown here is derived from an EMBL/GenBank/DDBJ whole genome shotgun (WGS) entry which is preliminary data.</text>
</comment>
<evidence type="ECO:0000313" key="2">
    <source>
        <dbReference type="EMBL" id="GMR31787.1"/>
    </source>
</evidence>
<feature type="region of interest" description="Disordered" evidence="1">
    <location>
        <begin position="50"/>
        <end position="82"/>
    </location>
</feature>
<dbReference type="EMBL" id="BTRK01000001">
    <property type="protein sequence ID" value="GMR31787.1"/>
    <property type="molecule type" value="Genomic_DNA"/>
</dbReference>
<dbReference type="AlphaFoldDB" id="A0AAN5C6I9"/>
<organism evidence="2 3">
    <name type="scientific">Pristionchus mayeri</name>
    <dbReference type="NCBI Taxonomy" id="1317129"/>
    <lineage>
        <taxon>Eukaryota</taxon>
        <taxon>Metazoa</taxon>
        <taxon>Ecdysozoa</taxon>
        <taxon>Nematoda</taxon>
        <taxon>Chromadorea</taxon>
        <taxon>Rhabditida</taxon>
        <taxon>Rhabditina</taxon>
        <taxon>Diplogasteromorpha</taxon>
        <taxon>Diplogasteroidea</taxon>
        <taxon>Neodiplogasteridae</taxon>
        <taxon>Pristionchus</taxon>
    </lineage>
</organism>
<dbReference type="Proteomes" id="UP001328107">
    <property type="component" value="Unassembled WGS sequence"/>
</dbReference>
<name>A0AAN5C6I9_9BILA</name>
<gene>
    <name evidence="2" type="ORF">PMAYCL1PPCAC_01982</name>
</gene>
<sequence>AECIRRFWSCSSPSSPSSASSMVLPFSQRGTNEYHCNSWLTPLATRDTSGFNLSSTREAPPSTPHVARNPPPSPIWTGSPINTLTYHSSEE</sequence>
<proteinExistence type="predicted"/>
<feature type="non-terminal residue" evidence="2">
    <location>
        <position position="1"/>
    </location>
</feature>
<accession>A0AAN5C6I9</accession>